<reference evidence="9 10" key="1">
    <citation type="journal article" date="2021" name="bioRxiv">
        <title>The Gossypium anomalum genome as a resource for cotton improvement and evolutionary analysis of hybrid incompatibility.</title>
        <authorList>
            <person name="Grover C.E."/>
            <person name="Yuan D."/>
            <person name="Arick M.A."/>
            <person name="Miller E.R."/>
            <person name="Hu G."/>
            <person name="Peterson D.G."/>
            <person name="Wendel J.F."/>
            <person name="Udall J.A."/>
        </authorList>
    </citation>
    <scope>NUCLEOTIDE SEQUENCE [LARGE SCALE GENOMIC DNA]</scope>
    <source>
        <strain evidence="9">JFW-Udall</strain>
        <tissue evidence="9">Leaf</tissue>
    </source>
</reference>
<keyword evidence="6" id="KW-0695">RNA-directed DNA polymerase</keyword>
<dbReference type="AlphaFoldDB" id="A0A8J5YH27"/>
<dbReference type="PANTHER" id="PTHR46148:SF44">
    <property type="entry name" value="GAG-POL POLYPROTEIN"/>
    <property type="match status" value="1"/>
</dbReference>
<evidence type="ECO:0000256" key="6">
    <source>
        <dbReference type="ARBA" id="ARBA00022918"/>
    </source>
</evidence>
<dbReference type="GO" id="GO:0004519">
    <property type="term" value="F:endonuclease activity"/>
    <property type="evidence" value="ECO:0007669"/>
    <property type="project" value="UniProtKB-KW"/>
</dbReference>
<dbReference type="Proteomes" id="UP000701853">
    <property type="component" value="Chromosome 10"/>
</dbReference>
<dbReference type="OrthoDB" id="991861at2759"/>
<evidence type="ECO:0000256" key="1">
    <source>
        <dbReference type="ARBA" id="ARBA00022679"/>
    </source>
</evidence>
<dbReference type="CDD" id="cd09274">
    <property type="entry name" value="RNase_HI_RT_Ty3"/>
    <property type="match status" value="1"/>
</dbReference>
<feature type="domain" description="Reverse transcriptase RNase H-like" evidence="7">
    <location>
        <begin position="5"/>
        <end position="79"/>
    </location>
</feature>
<comment type="caution">
    <text evidence="9">The sequence shown here is derived from an EMBL/GenBank/DDBJ whole genome shotgun (WGS) entry which is preliminary data.</text>
</comment>
<evidence type="ECO:0008006" key="11">
    <source>
        <dbReference type="Google" id="ProtNLM"/>
    </source>
</evidence>
<dbReference type="Pfam" id="PF24626">
    <property type="entry name" value="SH3_Tf2-1"/>
    <property type="match status" value="1"/>
</dbReference>
<dbReference type="Pfam" id="PF17917">
    <property type="entry name" value="RT_RNaseH"/>
    <property type="match status" value="1"/>
</dbReference>
<keyword evidence="1" id="KW-0808">Transferase</keyword>
<gene>
    <name evidence="9" type="ORF">CXB51_025800</name>
</gene>
<evidence type="ECO:0000256" key="4">
    <source>
        <dbReference type="ARBA" id="ARBA00022759"/>
    </source>
</evidence>
<evidence type="ECO:0000256" key="3">
    <source>
        <dbReference type="ARBA" id="ARBA00022722"/>
    </source>
</evidence>
<sequence length="461" mass="53808">MQEGKVVAYVSRQLKMHEANYPKHDLELDVVVFALKIWRHYLYDEKCIIYTDHKSLKYLFTQKELNLRQHRRIELLKDYDCSIEYHPGKANVVANALSRRAMTDLRAMFAHLSLFYDGSLLVESGETADFRLNSERVFCFRGRAFVPKDTYLRQSIFKRHIVVLMLCILAGIRCTETFVSYIGGQVLNVKLPTSWANALLWERVTVGFISGLPLMPTKKDSVWVIVDRLTKSSHFIPVRTDYSLQKLAKLYVSEIVRLHGTDGQSERRSLRITIATSLAYRWHRTRHCMVVGVVLFRVGLSWAALDKQKSYADLKCKEIEYSLGDFIFLKVSPWKKVLRFGQKGKLSPRFIGPYRILKRVGLVAYQLELPPKLDRIHDVFQVSMLRCYHSDPAHVVSNEEIEVRLDLTFEEEPVQILECNVKVLRKKSIPWLRYFCVITAQRKPHGNPKRRCDNNTLIYFD</sequence>
<dbReference type="SUPFAM" id="SSF56672">
    <property type="entry name" value="DNA/RNA polymerases"/>
    <property type="match status" value="1"/>
</dbReference>
<name>A0A8J5YH27_9ROSI</name>
<evidence type="ECO:0000256" key="5">
    <source>
        <dbReference type="ARBA" id="ARBA00022801"/>
    </source>
</evidence>
<dbReference type="GO" id="GO:0003964">
    <property type="term" value="F:RNA-directed DNA polymerase activity"/>
    <property type="evidence" value="ECO:0007669"/>
    <property type="project" value="UniProtKB-KW"/>
</dbReference>
<dbReference type="PANTHER" id="PTHR46148">
    <property type="entry name" value="CHROMO DOMAIN-CONTAINING PROTEIN"/>
    <property type="match status" value="1"/>
</dbReference>
<keyword evidence="2" id="KW-0548">Nucleotidyltransferase</keyword>
<evidence type="ECO:0000313" key="9">
    <source>
        <dbReference type="EMBL" id="KAG8481077.1"/>
    </source>
</evidence>
<feature type="domain" description="Tf2-1-like SH3-like" evidence="8">
    <location>
        <begin position="324"/>
        <end position="389"/>
    </location>
</feature>
<proteinExistence type="predicted"/>
<evidence type="ECO:0000259" key="7">
    <source>
        <dbReference type="Pfam" id="PF17917"/>
    </source>
</evidence>
<organism evidence="9 10">
    <name type="scientific">Gossypium anomalum</name>
    <dbReference type="NCBI Taxonomy" id="47600"/>
    <lineage>
        <taxon>Eukaryota</taxon>
        <taxon>Viridiplantae</taxon>
        <taxon>Streptophyta</taxon>
        <taxon>Embryophyta</taxon>
        <taxon>Tracheophyta</taxon>
        <taxon>Spermatophyta</taxon>
        <taxon>Magnoliopsida</taxon>
        <taxon>eudicotyledons</taxon>
        <taxon>Gunneridae</taxon>
        <taxon>Pentapetalae</taxon>
        <taxon>rosids</taxon>
        <taxon>malvids</taxon>
        <taxon>Malvales</taxon>
        <taxon>Malvaceae</taxon>
        <taxon>Malvoideae</taxon>
        <taxon>Gossypium</taxon>
    </lineage>
</organism>
<evidence type="ECO:0000256" key="2">
    <source>
        <dbReference type="ARBA" id="ARBA00022695"/>
    </source>
</evidence>
<keyword evidence="5" id="KW-0378">Hydrolase</keyword>
<accession>A0A8J5YH27</accession>
<keyword evidence="4" id="KW-0255">Endonuclease</keyword>
<evidence type="ECO:0000259" key="8">
    <source>
        <dbReference type="Pfam" id="PF24626"/>
    </source>
</evidence>
<keyword evidence="10" id="KW-1185">Reference proteome</keyword>
<dbReference type="GO" id="GO:0016787">
    <property type="term" value="F:hydrolase activity"/>
    <property type="evidence" value="ECO:0007669"/>
    <property type="project" value="UniProtKB-KW"/>
</dbReference>
<protein>
    <recommendedName>
        <fullName evidence="11">Reverse transcriptase RNase H-like domain-containing protein</fullName>
    </recommendedName>
</protein>
<keyword evidence="3" id="KW-0540">Nuclease</keyword>
<evidence type="ECO:0000313" key="10">
    <source>
        <dbReference type="Proteomes" id="UP000701853"/>
    </source>
</evidence>
<dbReference type="InterPro" id="IPR041373">
    <property type="entry name" value="RT_RNaseH"/>
</dbReference>
<dbReference type="InterPro" id="IPR043502">
    <property type="entry name" value="DNA/RNA_pol_sf"/>
</dbReference>
<dbReference type="EMBL" id="JAHUZN010000010">
    <property type="protein sequence ID" value="KAG8481077.1"/>
    <property type="molecule type" value="Genomic_DNA"/>
</dbReference>
<dbReference type="InterPro" id="IPR056924">
    <property type="entry name" value="SH3_Tf2-1"/>
</dbReference>